<feature type="transmembrane region" description="Helical" evidence="5">
    <location>
        <begin position="136"/>
        <end position="154"/>
    </location>
</feature>
<proteinExistence type="predicted"/>
<feature type="transmembrane region" description="Helical" evidence="5">
    <location>
        <begin position="174"/>
        <end position="191"/>
    </location>
</feature>
<feature type="transmembrane region" description="Helical" evidence="5">
    <location>
        <begin position="318"/>
        <end position="344"/>
    </location>
</feature>
<organism evidence="6 7">
    <name type="scientific">Hartmannibacter diazotrophicus</name>
    <dbReference type="NCBI Taxonomy" id="1482074"/>
    <lineage>
        <taxon>Bacteria</taxon>
        <taxon>Pseudomonadati</taxon>
        <taxon>Pseudomonadota</taxon>
        <taxon>Alphaproteobacteria</taxon>
        <taxon>Hyphomicrobiales</taxon>
        <taxon>Pleomorphomonadaceae</taxon>
        <taxon>Hartmannibacter</taxon>
    </lineage>
</organism>
<evidence type="ECO:0000256" key="4">
    <source>
        <dbReference type="ARBA" id="ARBA00023136"/>
    </source>
</evidence>
<evidence type="ECO:0000256" key="5">
    <source>
        <dbReference type="SAM" id="Phobius"/>
    </source>
</evidence>
<evidence type="ECO:0000313" key="7">
    <source>
        <dbReference type="Proteomes" id="UP000223606"/>
    </source>
</evidence>
<reference evidence="7" key="1">
    <citation type="submission" date="2017-09" db="EMBL/GenBank/DDBJ databases">
        <title>Genome sequence of Nannocystis excedens DSM 71.</title>
        <authorList>
            <person name="Blom J."/>
        </authorList>
    </citation>
    <scope>NUCLEOTIDE SEQUENCE [LARGE SCALE GENOMIC DNA]</scope>
    <source>
        <strain evidence="7">type strain: E19</strain>
    </source>
</reference>
<evidence type="ECO:0000256" key="3">
    <source>
        <dbReference type="ARBA" id="ARBA00022989"/>
    </source>
</evidence>
<dbReference type="PANTHER" id="PTHR43424">
    <property type="entry name" value="LOCUS PUTATIVE PROTEIN 1-RELATED"/>
    <property type="match status" value="1"/>
</dbReference>
<feature type="transmembrane region" description="Helical" evidence="5">
    <location>
        <begin position="28"/>
        <end position="51"/>
    </location>
</feature>
<sequence length="447" mass="47088">MLNGKKATERSPAASWVWRLVERRRSAFGAALTLGIKVGGTGLAFILFWLAARSMGAEDFGRLAVWFNAVSLIAVVATLGQETLIMRSWGEYMAQKRPAAARGALRSGWMTAISGGIVLAALVAVFGPMIDPAENWAVGVAAAAFVFAQVLLHYGSHATRAVVGVLVSEPSRELVWRFILAASLAAAWITHGSVSLAFFFGIASLGMLIGVTVEASALRSRLAKMPTLLDLSDQPKWRRRALAMWSAASIEACGQYAEVLVIGAFASPFEAGAYFVATRLANVFSVMTGGLNSYSSARLSALHFSDARGELVHMLKSIMAIALMLVAGIGVAIAAFGPFLLGLFSPDYVSAYPALLILAAAAALTALCGPAPTVLLTLGGETVYPRVIAVTLAIRLVGLFVVVPVYGALGAAIVWATTTTVSSLFLVRLCRKRTGLDPSVAILLRKG</sequence>
<evidence type="ECO:0000256" key="1">
    <source>
        <dbReference type="ARBA" id="ARBA00004141"/>
    </source>
</evidence>
<keyword evidence="3 5" id="KW-1133">Transmembrane helix</keyword>
<evidence type="ECO:0000256" key="2">
    <source>
        <dbReference type="ARBA" id="ARBA00022692"/>
    </source>
</evidence>
<name>A0A2C9DBC2_9HYPH</name>
<gene>
    <name evidence="6" type="ORF">HDIA_3928</name>
</gene>
<dbReference type="GO" id="GO:0016020">
    <property type="term" value="C:membrane"/>
    <property type="evidence" value="ECO:0007669"/>
    <property type="project" value="UniProtKB-SubCell"/>
</dbReference>
<protein>
    <submittedName>
        <fullName evidence="6">Polysaccharide biosynthesis protein</fullName>
    </submittedName>
</protein>
<feature type="transmembrane region" description="Helical" evidence="5">
    <location>
        <begin position="63"/>
        <end position="86"/>
    </location>
</feature>
<dbReference type="Proteomes" id="UP000223606">
    <property type="component" value="Chromosome 1"/>
</dbReference>
<feature type="transmembrane region" description="Helical" evidence="5">
    <location>
        <begin position="107"/>
        <end position="130"/>
    </location>
</feature>
<feature type="transmembrane region" description="Helical" evidence="5">
    <location>
        <begin position="350"/>
        <end position="375"/>
    </location>
</feature>
<dbReference type="KEGG" id="hdi:HDIA_3928"/>
<dbReference type="EMBL" id="LT960614">
    <property type="protein sequence ID" value="SON57469.1"/>
    <property type="molecule type" value="Genomic_DNA"/>
</dbReference>
<dbReference type="Pfam" id="PF01943">
    <property type="entry name" value="Polysacc_synt"/>
    <property type="match status" value="1"/>
</dbReference>
<dbReference type="PANTHER" id="PTHR43424:SF1">
    <property type="entry name" value="LOCUS PUTATIVE PROTEIN 1-RELATED"/>
    <property type="match status" value="1"/>
</dbReference>
<keyword evidence="7" id="KW-1185">Reference proteome</keyword>
<evidence type="ECO:0000313" key="6">
    <source>
        <dbReference type="EMBL" id="SON57469.1"/>
    </source>
</evidence>
<keyword evidence="4 5" id="KW-0472">Membrane</keyword>
<dbReference type="AlphaFoldDB" id="A0A2C9DBC2"/>
<comment type="subcellular location">
    <subcellularLocation>
        <location evidence="1">Membrane</location>
        <topology evidence="1">Multi-pass membrane protein</topology>
    </subcellularLocation>
</comment>
<accession>A0A2C9DBC2</accession>
<feature type="transmembrane region" description="Helical" evidence="5">
    <location>
        <begin position="197"/>
        <end position="218"/>
    </location>
</feature>
<dbReference type="RefSeq" id="WP_099557717.1">
    <property type="nucleotide sequence ID" value="NZ_LT960614.1"/>
</dbReference>
<dbReference type="InterPro" id="IPR052556">
    <property type="entry name" value="PolySynth_Transporter"/>
</dbReference>
<dbReference type="InterPro" id="IPR002797">
    <property type="entry name" value="Polysacc_synth"/>
</dbReference>
<keyword evidence="2 5" id="KW-0812">Transmembrane</keyword>